<feature type="transmembrane region" description="Helical" evidence="1">
    <location>
        <begin position="20"/>
        <end position="41"/>
    </location>
</feature>
<gene>
    <name evidence="3" type="ORF">ACFQPE_00840</name>
</gene>
<accession>A0ABD6A405</accession>
<dbReference type="RefSeq" id="WP_276304747.1">
    <property type="nucleotide sequence ID" value="NZ_CP119992.1"/>
</dbReference>
<evidence type="ECO:0000256" key="1">
    <source>
        <dbReference type="SAM" id="Phobius"/>
    </source>
</evidence>
<dbReference type="Proteomes" id="UP001596547">
    <property type="component" value="Unassembled WGS sequence"/>
</dbReference>
<proteinExistence type="predicted"/>
<dbReference type="AlphaFoldDB" id="A0ABD6A405"/>
<evidence type="ECO:0000313" key="4">
    <source>
        <dbReference type="Proteomes" id="UP001596547"/>
    </source>
</evidence>
<feature type="domain" description="Archaeal Type IV pilin N-terminal" evidence="2">
    <location>
        <begin position="12"/>
        <end position="70"/>
    </location>
</feature>
<dbReference type="PANTHER" id="PTHR38138:SF1">
    <property type="entry name" value="ARCHAEAL TYPE IV PILIN N-TERMINAL DOMAIN-CONTAINING PROTEIN"/>
    <property type="match status" value="1"/>
</dbReference>
<reference evidence="3 4" key="1">
    <citation type="journal article" date="2019" name="Int. J. Syst. Evol. Microbiol.">
        <title>The Global Catalogue of Microorganisms (GCM) 10K type strain sequencing project: providing services to taxonomists for standard genome sequencing and annotation.</title>
        <authorList>
            <consortium name="The Broad Institute Genomics Platform"/>
            <consortium name="The Broad Institute Genome Sequencing Center for Infectious Disease"/>
            <person name="Wu L."/>
            <person name="Ma J."/>
        </authorList>
    </citation>
    <scope>NUCLEOTIDE SEQUENCE [LARGE SCALE GENOMIC DNA]</scope>
    <source>
        <strain evidence="3 4">PSR21</strain>
    </source>
</reference>
<organism evidence="3 4">
    <name type="scientific">Halomarina halobia</name>
    <dbReference type="NCBI Taxonomy" id="3033386"/>
    <lineage>
        <taxon>Archaea</taxon>
        <taxon>Methanobacteriati</taxon>
        <taxon>Methanobacteriota</taxon>
        <taxon>Stenosarchaea group</taxon>
        <taxon>Halobacteria</taxon>
        <taxon>Halobacteriales</taxon>
        <taxon>Natronomonadaceae</taxon>
        <taxon>Halomarina</taxon>
    </lineage>
</organism>
<sequence>MNFRKLLNADERAVSPVIGVILMVAITVILAAVIGTFVLGLGDNIQTNVQAGASVNFDSANDEISITFNSRQSDSATLDYTVTEVSSGTTVDSGSLTSIGQSTTVTGLTDGERYKVVVVANDEGTSTTIVDRTERV</sequence>
<evidence type="ECO:0000313" key="3">
    <source>
        <dbReference type="EMBL" id="MFC7315344.1"/>
    </source>
</evidence>
<keyword evidence="1" id="KW-0812">Transmembrane</keyword>
<dbReference type="NCBIfam" id="TIGR02537">
    <property type="entry name" value="arch_flag_Nterm"/>
    <property type="match status" value="1"/>
</dbReference>
<keyword evidence="1" id="KW-0472">Membrane</keyword>
<dbReference type="Pfam" id="PF07790">
    <property type="entry name" value="Pilin_N"/>
    <property type="match status" value="1"/>
</dbReference>
<comment type="caution">
    <text evidence="3">The sequence shown here is derived from an EMBL/GenBank/DDBJ whole genome shotgun (WGS) entry which is preliminary data.</text>
</comment>
<dbReference type="InterPro" id="IPR012859">
    <property type="entry name" value="Pilin_N_archaeal"/>
</dbReference>
<dbReference type="InterPro" id="IPR013373">
    <property type="entry name" value="Flagellin/pilin_N_arc"/>
</dbReference>
<dbReference type="GeneID" id="79314305"/>
<name>A0ABD6A405_9EURY</name>
<dbReference type="PANTHER" id="PTHR38138">
    <property type="entry name" value="VNG6441H"/>
    <property type="match status" value="1"/>
</dbReference>
<dbReference type="EMBL" id="JBHTBF010000001">
    <property type="protein sequence ID" value="MFC7315344.1"/>
    <property type="molecule type" value="Genomic_DNA"/>
</dbReference>
<keyword evidence="4" id="KW-1185">Reference proteome</keyword>
<keyword evidence="1" id="KW-1133">Transmembrane helix</keyword>
<protein>
    <submittedName>
        <fullName evidence="3">Type IV pilin N-terminal domain-containing protein</fullName>
    </submittedName>
</protein>
<evidence type="ECO:0000259" key="2">
    <source>
        <dbReference type="Pfam" id="PF07790"/>
    </source>
</evidence>